<proteinExistence type="predicted"/>
<evidence type="ECO:0000256" key="2">
    <source>
        <dbReference type="ARBA" id="ARBA00022692"/>
    </source>
</evidence>
<feature type="domain" description="Calcineurin-like phosphoesterase" evidence="6">
    <location>
        <begin position="74"/>
        <end position="301"/>
    </location>
</feature>
<evidence type="ECO:0000313" key="8">
    <source>
        <dbReference type="Proteomes" id="UP001497600"/>
    </source>
</evidence>
<dbReference type="InterPro" id="IPR033308">
    <property type="entry name" value="PGAP5/Cdc1/Ted1"/>
</dbReference>
<gene>
    <name evidence="7" type="primary">CDC1</name>
    <name evidence="7" type="ORF">CAAN4_E11518</name>
</gene>
<reference evidence="7 8" key="1">
    <citation type="submission" date="2024-01" db="EMBL/GenBank/DDBJ databases">
        <authorList>
            <consortium name="Genoscope - CEA"/>
            <person name="William W."/>
        </authorList>
    </citation>
    <scope>NUCLEOTIDE SEQUENCE [LARGE SCALE GENOMIC DNA]</scope>
    <source>
        <strain evidence="7 8">29B2s-10</strain>
    </source>
</reference>
<dbReference type="EMBL" id="OZ004257">
    <property type="protein sequence ID" value="CAK7908721.1"/>
    <property type="molecule type" value="Genomic_DNA"/>
</dbReference>
<dbReference type="InterPro" id="IPR029052">
    <property type="entry name" value="Metallo-depent_PP-like"/>
</dbReference>
<accession>A0ABP0ED72</accession>
<dbReference type="Proteomes" id="UP001497600">
    <property type="component" value="Chromosome E"/>
</dbReference>
<keyword evidence="7" id="KW-0131">Cell cycle</keyword>
<evidence type="ECO:0000256" key="1">
    <source>
        <dbReference type="ARBA" id="ARBA00004141"/>
    </source>
</evidence>
<keyword evidence="8" id="KW-1185">Reference proteome</keyword>
<dbReference type="GO" id="GO:0051301">
    <property type="term" value="P:cell division"/>
    <property type="evidence" value="ECO:0007669"/>
    <property type="project" value="UniProtKB-KW"/>
</dbReference>
<dbReference type="Gene3D" id="3.60.21.10">
    <property type="match status" value="1"/>
</dbReference>
<dbReference type="PANTHER" id="PTHR13315">
    <property type="entry name" value="METALLO PHOSPHOESTERASE RELATED"/>
    <property type="match status" value="1"/>
</dbReference>
<feature type="transmembrane region" description="Helical" evidence="5">
    <location>
        <begin position="371"/>
        <end position="390"/>
    </location>
</feature>
<dbReference type="PANTHER" id="PTHR13315:SF4">
    <property type="entry name" value="METALLOPHOSPHOESTERASE, ISOFORM E"/>
    <property type="match status" value="1"/>
</dbReference>
<name>A0ABP0ED72_9ASCO</name>
<evidence type="ECO:0000256" key="4">
    <source>
        <dbReference type="ARBA" id="ARBA00023136"/>
    </source>
</evidence>
<sequence length="522" mass="59581">MRYFVPKFRSIHHLLVVLVLAWLVVFIYHERYSPYFHAKACKWPRVSEYETVDGSETPAPDDAGFDAQLETAHIMLIADPQLIDNHTYPGRNELLLDLSKHTADAYLKKNYRALTRFTQPDHIIFLGDYLDNGRESSNTYYAHEMNRFRAIFKKPSFVQNFLTSTPGNHDIGFGNGVIEDSKTRFEENFGPLNYHTTINHVQIISLDTPSLSATEENIREDTSKYVDFLDSQPKTGPRILLTHVPLYRDPAIQKCGPFRESDSFVLGGGYQYQNSLTKELSKEILEKIKPDLIFSGDDHDYCDIIHESTHLEDPPVREITVKSISMAMGIKYPAVQLLTISANTGSEKSYDDPTIHYQTSICYLPTPYINIFSYVIMSVISGLMILWWNIKHRSTRLQAYGSLSSYPLRSLAESVITVPASSGNPKTSTKLSNFLKGQDLAEDINTVPLPLYTYTHVNSSSKWTQKLHKKLKKVTNSLEKSIYKLSVVEFMIKWNITGFLKHSTGLGVFIIGLYYFGFYLTL</sequence>
<keyword evidence="2 5" id="KW-0812">Transmembrane</keyword>
<dbReference type="SUPFAM" id="SSF56300">
    <property type="entry name" value="Metallo-dependent phosphatases"/>
    <property type="match status" value="1"/>
</dbReference>
<organism evidence="7 8">
    <name type="scientific">[Candida] anglica</name>
    <dbReference type="NCBI Taxonomy" id="148631"/>
    <lineage>
        <taxon>Eukaryota</taxon>
        <taxon>Fungi</taxon>
        <taxon>Dikarya</taxon>
        <taxon>Ascomycota</taxon>
        <taxon>Saccharomycotina</taxon>
        <taxon>Pichiomycetes</taxon>
        <taxon>Debaryomycetaceae</taxon>
        <taxon>Kurtzmaniella</taxon>
    </lineage>
</organism>
<evidence type="ECO:0000256" key="5">
    <source>
        <dbReference type="SAM" id="Phobius"/>
    </source>
</evidence>
<dbReference type="InterPro" id="IPR004843">
    <property type="entry name" value="Calcineurin-like_PHP"/>
</dbReference>
<protein>
    <submittedName>
        <fullName evidence="7">Cell division control protein 1</fullName>
    </submittedName>
</protein>
<keyword evidence="3 5" id="KW-1133">Transmembrane helix</keyword>
<keyword evidence="4 5" id="KW-0472">Membrane</keyword>
<evidence type="ECO:0000259" key="6">
    <source>
        <dbReference type="Pfam" id="PF00149"/>
    </source>
</evidence>
<feature type="transmembrane region" description="Helical" evidence="5">
    <location>
        <begin position="12"/>
        <end position="29"/>
    </location>
</feature>
<keyword evidence="7" id="KW-0132">Cell division</keyword>
<feature type="transmembrane region" description="Helical" evidence="5">
    <location>
        <begin position="499"/>
        <end position="520"/>
    </location>
</feature>
<evidence type="ECO:0000313" key="7">
    <source>
        <dbReference type="EMBL" id="CAK7908721.1"/>
    </source>
</evidence>
<comment type="subcellular location">
    <subcellularLocation>
        <location evidence="1">Membrane</location>
        <topology evidence="1">Multi-pass membrane protein</topology>
    </subcellularLocation>
</comment>
<evidence type="ECO:0000256" key="3">
    <source>
        <dbReference type="ARBA" id="ARBA00022989"/>
    </source>
</evidence>
<dbReference type="Pfam" id="PF00149">
    <property type="entry name" value="Metallophos"/>
    <property type="match status" value="1"/>
</dbReference>